<keyword evidence="3 12" id="KW-0436">Ligase</keyword>
<evidence type="ECO:0000256" key="12">
    <source>
        <dbReference type="HAMAP-Rule" id="MF_00047"/>
    </source>
</evidence>
<feature type="active site" evidence="13">
    <location>
        <position position="371"/>
    </location>
</feature>
<dbReference type="InterPro" id="IPR011127">
    <property type="entry name" value="Dala_Dala_lig_N"/>
</dbReference>
<evidence type="ECO:0000256" key="2">
    <source>
        <dbReference type="ARBA" id="ARBA00010871"/>
    </source>
</evidence>
<dbReference type="FunFam" id="3.30.470.20:FF:000008">
    <property type="entry name" value="D-alanine--D-alanine ligase"/>
    <property type="match status" value="1"/>
</dbReference>
<dbReference type="InterPro" id="IPR016185">
    <property type="entry name" value="PreATP-grasp_dom_sf"/>
</dbReference>
<dbReference type="InterPro" id="IPR005905">
    <property type="entry name" value="D_ala_D_ala"/>
</dbReference>
<feature type="active site" evidence="13">
    <location>
        <position position="228"/>
    </location>
</feature>
<keyword evidence="20" id="KW-1185">Reference proteome</keyword>
<dbReference type="Pfam" id="PF07478">
    <property type="entry name" value="Dala_Dala_lig_C"/>
    <property type="match status" value="1"/>
</dbReference>
<dbReference type="EMBL" id="CP053642">
    <property type="protein sequence ID" value="QKD79938.1"/>
    <property type="molecule type" value="Genomic_DNA"/>
</dbReference>
<feature type="binding site" evidence="14">
    <location>
        <begin position="220"/>
        <end position="222"/>
    </location>
    <ligand>
        <name>ATP</name>
        <dbReference type="ChEBI" id="CHEBI:30616"/>
    </ligand>
</feature>
<evidence type="ECO:0000259" key="18">
    <source>
        <dbReference type="PROSITE" id="PS50975"/>
    </source>
</evidence>
<feature type="active site" evidence="13">
    <location>
        <position position="47"/>
    </location>
</feature>
<dbReference type="Gene3D" id="3.40.50.20">
    <property type="match status" value="1"/>
</dbReference>
<evidence type="ECO:0000256" key="17">
    <source>
        <dbReference type="SAM" id="MobiDB-lite"/>
    </source>
</evidence>
<dbReference type="GO" id="GO:0046872">
    <property type="term" value="F:metal ion binding"/>
    <property type="evidence" value="ECO:0007669"/>
    <property type="project" value="UniProtKB-KW"/>
</dbReference>
<evidence type="ECO:0000256" key="10">
    <source>
        <dbReference type="ARBA" id="ARBA00023211"/>
    </source>
</evidence>
<evidence type="ECO:0000256" key="1">
    <source>
        <dbReference type="ARBA" id="ARBA00001936"/>
    </source>
</evidence>
<feature type="binding site" evidence="15">
    <location>
        <position position="360"/>
    </location>
    <ligand>
        <name>Mg(2+)</name>
        <dbReference type="ChEBI" id="CHEBI:18420"/>
        <label>2</label>
    </ligand>
</feature>
<comment type="similarity">
    <text evidence="2 12">Belongs to the D-alanine--D-alanine ligase family.</text>
</comment>
<gene>
    <name evidence="12" type="primary">ddl</name>
    <name evidence="19" type="ORF">HPC72_06550</name>
</gene>
<name>A0A6M8B115_9ACTO</name>
<dbReference type="NCBIfam" id="NF002528">
    <property type="entry name" value="PRK01966.1-4"/>
    <property type="match status" value="1"/>
</dbReference>
<organism evidence="19 20">
    <name type="scientific">Actinomyces marmotae</name>
    <dbReference type="NCBI Taxonomy" id="2737173"/>
    <lineage>
        <taxon>Bacteria</taxon>
        <taxon>Bacillati</taxon>
        <taxon>Actinomycetota</taxon>
        <taxon>Actinomycetes</taxon>
        <taxon>Actinomycetales</taxon>
        <taxon>Actinomycetaceae</taxon>
        <taxon>Actinomyces</taxon>
    </lineage>
</organism>
<keyword evidence="4 15" id="KW-0479">Metal-binding</keyword>
<feature type="region of interest" description="Disordered" evidence="17">
    <location>
        <begin position="1"/>
        <end position="35"/>
    </location>
</feature>
<keyword evidence="12" id="KW-0963">Cytoplasm</keyword>
<dbReference type="Proteomes" id="UP000504752">
    <property type="component" value="Chromosome"/>
</dbReference>
<comment type="cofactor">
    <cofactor evidence="1">
        <name>Mn(2+)</name>
        <dbReference type="ChEBI" id="CHEBI:29035"/>
    </cofactor>
</comment>
<evidence type="ECO:0000256" key="8">
    <source>
        <dbReference type="ARBA" id="ARBA00022960"/>
    </source>
</evidence>
<dbReference type="AlphaFoldDB" id="A0A6M8B115"/>
<dbReference type="GO" id="GO:0071555">
    <property type="term" value="P:cell wall organization"/>
    <property type="evidence" value="ECO:0007669"/>
    <property type="project" value="UniProtKB-KW"/>
</dbReference>
<feature type="binding site" evidence="15">
    <location>
        <position position="347"/>
    </location>
    <ligand>
        <name>Mg(2+)</name>
        <dbReference type="ChEBI" id="CHEBI:18420"/>
        <label>1</label>
    </ligand>
</feature>
<dbReference type="GO" id="GO:0008716">
    <property type="term" value="F:D-alanine-D-alanine ligase activity"/>
    <property type="evidence" value="ECO:0007669"/>
    <property type="project" value="UniProtKB-UniRule"/>
</dbReference>
<dbReference type="Gene3D" id="3.30.1490.20">
    <property type="entry name" value="ATP-grasp fold, A domain"/>
    <property type="match status" value="1"/>
</dbReference>
<dbReference type="GO" id="GO:0005524">
    <property type="term" value="F:ATP binding"/>
    <property type="evidence" value="ECO:0007669"/>
    <property type="project" value="UniProtKB-UniRule"/>
</dbReference>
<dbReference type="SUPFAM" id="SSF52440">
    <property type="entry name" value="PreATP-grasp domain"/>
    <property type="match status" value="1"/>
</dbReference>
<evidence type="ECO:0000256" key="16">
    <source>
        <dbReference type="PROSITE-ProRule" id="PRU00409"/>
    </source>
</evidence>
<keyword evidence="11 12" id="KW-0961">Cell wall biogenesis/degradation</keyword>
<dbReference type="PROSITE" id="PS00844">
    <property type="entry name" value="DALA_DALA_LIGASE_2"/>
    <property type="match status" value="1"/>
</dbReference>
<evidence type="ECO:0000313" key="19">
    <source>
        <dbReference type="EMBL" id="QKD79938.1"/>
    </source>
</evidence>
<proteinExistence type="inferred from homology"/>
<dbReference type="Gene3D" id="3.30.470.20">
    <property type="entry name" value="ATP-grasp fold, B domain"/>
    <property type="match status" value="1"/>
</dbReference>
<comment type="catalytic activity">
    <reaction evidence="12">
        <text>2 D-alanine + ATP = D-alanyl-D-alanine + ADP + phosphate + H(+)</text>
        <dbReference type="Rhea" id="RHEA:11224"/>
        <dbReference type="ChEBI" id="CHEBI:15378"/>
        <dbReference type="ChEBI" id="CHEBI:30616"/>
        <dbReference type="ChEBI" id="CHEBI:43474"/>
        <dbReference type="ChEBI" id="CHEBI:57416"/>
        <dbReference type="ChEBI" id="CHEBI:57822"/>
        <dbReference type="ChEBI" id="CHEBI:456216"/>
        <dbReference type="EC" id="6.3.2.4"/>
    </reaction>
</comment>
<feature type="binding site" evidence="14">
    <location>
        <begin position="359"/>
        <end position="360"/>
    </location>
    <ligand>
        <name>ATP</name>
        <dbReference type="ChEBI" id="CHEBI:30616"/>
    </ligand>
</feature>
<dbReference type="GO" id="GO:0008360">
    <property type="term" value="P:regulation of cell shape"/>
    <property type="evidence" value="ECO:0007669"/>
    <property type="project" value="UniProtKB-KW"/>
</dbReference>
<feature type="binding site" evidence="15">
    <location>
        <position position="360"/>
    </location>
    <ligand>
        <name>Mg(2+)</name>
        <dbReference type="ChEBI" id="CHEBI:18420"/>
        <label>1</label>
    </ligand>
</feature>
<dbReference type="PROSITE" id="PS50975">
    <property type="entry name" value="ATP_GRASP"/>
    <property type="match status" value="1"/>
</dbReference>
<dbReference type="NCBIfam" id="TIGR01205">
    <property type="entry name" value="D_ala_D_alaTIGR"/>
    <property type="match status" value="1"/>
</dbReference>
<evidence type="ECO:0000256" key="7">
    <source>
        <dbReference type="ARBA" id="ARBA00022842"/>
    </source>
</evidence>
<dbReference type="RefSeq" id="WP_159523453.1">
    <property type="nucleotide sequence ID" value="NZ_CP053642.1"/>
</dbReference>
<evidence type="ECO:0000256" key="6">
    <source>
        <dbReference type="ARBA" id="ARBA00022840"/>
    </source>
</evidence>
<evidence type="ECO:0000256" key="4">
    <source>
        <dbReference type="ARBA" id="ARBA00022723"/>
    </source>
</evidence>
<feature type="binding site" evidence="15">
    <location>
        <position position="362"/>
    </location>
    <ligand>
        <name>Mg(2+)</name>
        <dbReference type="ChEBI" id="CHEBI:18420"/>
        <label>2</label>
    </ligand>
</feature>
<feature type="binding site" evidence="14">
    <location>
        <begin position="228"/>
        <end position="229"/>
    </location>
    <ligand>
        <name>ATP</name>
        <dbReference type="ChEBI" id="CHEBI:30616"/>
    </ligand>
</feature>
<dbReference type="KEGG" id="amam:HPC72_06550"/>
<evidence type="ECO:0000256" key="14">
    <source>
        <dbReference type="PIRSR" id="PIRSR039102-2"/>
    </source>
</evidence>
<feature type="compositionally biased region" description="Low complexity" evidence="17">
    <location>
        <begin position="7"/>
        <end position="30"/>
    </location>
</feature>
<keyword evidence="5 14" id="KW-0547">Nucleotide-binding</keyword>
<dbReference type="InterPro" id="IPR013815">
    <property type="entry name" value="ATP_grasp_subdomain_1"/>
</dbReference>
<dbReference type="PANTHER" id="PTHR23132:SF25">
    <property type="entry name" value="D-ALANINE--D-ALANINE LIGASE A"/>
    <property type="match status" value="1"/>
</dbReference>
<evidence type="ECO:0000256" key="11">
    <source>
        <dbReference type="ARBA" id="ARBA00023316"/>
    </source>
</evidence>
<feature type="binding site" evidence="14">
    <location>
        <position position="176"/>
    </location>
    <ligand>
        <name>ATP</name>
        <dbReference type="ChEBI" id="CHEBI:30616"/>
    </ligand>
</feature>
<evidence type="ECO:0000256" key="5">
    <source>
        <dbReference type="ARBA" id="ARBA00022741"/>
    </source>
</evidence>
<comment type="cofactor">
    <cofactor evidence="15">
        <name>Mg(2+)</name>
        <dbReference type="ChEBI" id="CHEBI:18420"/>
    </cofactor>
    <cofactor evidence="15">
        <name>Mn(2+)</name>
        <dbReference type="ChEBI" id="CHEBI:29035"/>
    </cofactor>
    <text evidence="15">Binds 2 magnesium or manganese ions per subunit.</text>
</comment>
<keyword evidence="8 12" id="KW-0133">Cell shape</keyword>
<dbReference type="PANTHER" id="PTHR23132">
    <property type="entry name" value="D-ALANINE--D-ALANINE LIGASE"/>
    <property type="match status" value="1"/>
</dbReference>
<dbReference type="Pfam" id="PF01820">
    <property type="entry name" value="Dala_Dala_lig_N"/>
    <property type="match status" value="1"/>
</dbReference>
<comment type="subcellular location">
    <subcellularLocation>
        <location evidence="12">Cytoplasm</location>
    </subcellularLocation>
</comment>
<dbReference type="GO" id="GO:0005829">
    <property type="term" value="C:cytosol"/>
    <property type="evidence" value="ECO:0007669"/>
    <property type="project" value="TreeGrafter"/>
</dbReference>
<evidence type="ECO:0000256" key="3">
    <source>
        <dbReference type="ARBA" id="ARBA00022598"/>
    </source>
</evidence>
<keyword evidence="6 16" id="KW-0067">ATP-binding</keyword>
<dbReference type="SUPFAM" id="SSF56059">
    <property type="entry name" value="Glutathione synthetase ATP-binding domain-like"/>
    <property type="match status" value="1"/>
</dbReference>
<comment type="function">
    <text evidence="12">Cell wall formation.</text>
</comment>
<dbReference type="InterPro" id="IPR000291">
    <property type="entry name" value="D-Ala_lig_Van_CS"/>
</dbReference>
<sequence length="404" mass="42657">MSETLEPAAPSAAEPAVDAPGAPAARARPASGRRPRVAVVFGGRSGEHTISCATAAGVLSAIDRDRYEVVPIGITMEGRWVLVDDDPAALELRDDAPPVRVTAEGMGRGELAMRMGGGAPVALTKTGPSVLEEIDVVLPLLHGPYGEDGTIQGMLEMLGLPYVGCGVLASAAGMDKQVTKVLLADAGIATAPHVVVGPRAWKRDPEAILAACQELSYPLFVKPARAGSSLGITRVESPERLRAAIEAAREVDPKVLVESGIEGREIEVAVLGGHGDDAPRVAEPGEIAMDAARGAGEFYDYETKYLAHDAVAMVCPAPITPQERELLMGTAARAFEAIGAEGLTRVDFFLTPDGRAIVNEVNTMPGFTPFSMYPYMWRKSGMTYPELVTELIELALARPVDVNR</sequence>
<dbReference type="UniPathway" id="UPA00219"/>
<evidence type="ECO:0000313" key="20">
    <source>
        <dbReference type="Proteomes" id="UP000504752"/>
    </source>
</evidence>
<accession>A0A6M8B115</accession>
<evidence type="ECO:0000256" key="9">
    <source>
        <dbReference type="ARBA" id="ARBA00022984"/>
    </source>
</evidence>
<reference evidence="19 20" key="1">
    <citation type="submission" date="2020-05" db="EMBL/GenBank/DDBJ databases">
        <title>Actinomyces sp. zg-325.</title>
        <authorList>
            <person name="Yang C."/>
        </authorList>
    </citation>
    <scope>NUCLEOTIDE SEQUENCE [LARGE SCALE GENOMIC DNA]</scope>
    <source>
        <strain evidence="20">zg-325</strain>
    </source>
</reference>
<dbReference type="PIRSF" id="PIRSF039102">
    <property type="entry name" value="Ddl/VanB"/>
    <property type="match status" value="1"/>
</dbReference>
<keyword evidence="7 15" id="KW-0460">Magnesium</keyword>
<dbReference type="HAMAP" id="MF_00047">
    <property type="entry name" value="Dala_Dala_lig"/>
    <property type="match status" value="1"/>
</dbReference>
<protein>
    <recommendedName>
        <fullName evidence="12">D-alanine--D-alanine ligase</fullName>
        <ecNumber evidence="12">6.3.2.4</ecNumber>
    </recommendedName>
    <alternativeName>
        <fullName evidence="12">D-Ala-D-Ala ligase</fullName>
    </alternativeName>
    <alternativeName>
        <fullName evidence="12">D-alanylalanine synthetase</fullName>
    </alternativeName>
</protein>
<evidence type="ECO:0000256" key="13">
    <source>
        <dbReference type="PIRSR" id="PIRSR039102-1"/>
    </source>
</evidence>
<dbReference type="EC" id="6.3.2.4" evidence="12"/>
<feature type="domain" description="ATP-grasp" evidence="18">
    <location>
        <begin position="180"/>
        <end position="393"/>
    </location>
</feature>
<comment type="pathway">
    <text evidence="12">Cell wall biogenesis; peptidoglycan biosynthesis.</text>
</comment>
<keyword evidence="9 12" id="KW-0573">Peptidoglycan synthesis</keyword>
<keyword evidence="10 15" id="KW-0464">Manganese</keyword>
<dbReference type="InterPro" id="IPR011761">
    <property type="entry name" value="ATP-grasp"/>
</dbReference>
<dbReference type="InterPro" id="IPR011095">
    <property type="entry name" value="Dala_Dala_lig_C"/>
</dbReference>
<feature type="binding site" evidence="14">
    <location>
        <begin position="258"/>
        <end position="265"/>
    </location>
    <ligand>
        <name>ATP</name>
        <dbReference type="ChEBI" id="CHEBI:30616"/>
    </ligand>
</feature>
<evidence type="ECO:0000256" key="15">
    <source>
        <dbReference type="PIRSR" id="PIRSR039102-3"/>
    </source>
</evidence>
<dbReference type="GO" id="GO:0009252">
    <property type="term" value="P:peptidoglycan biosynthetic process"/>
    <property type="evidence" value="ECO:0007669"/>
    <property type="project" value="UniProtKB-UniRule"/>
</dbReference>
<dbReference type="PROSITE" id="PS00843">
    <property type="entry name" value="DALA_DALA_LIGASE_1"/>
    <property type="match status" value="1"/>
</dbReference>